<organism evidence="2">
    <name type="scientific">Culex pipiens</name>
    <name type="common">House mosquito</name>
    <dbReference type="NCBI Taxonomy" id="7175"/>
    <lineage>
        <taxon>Eukaryota</taxon>
        <taxon>Metazoa</taxon>
        <taxon>Ecdysozoa</taxon>
        <taxon>Arthropoda</taxon>
        <taxon>Hexapoda</taxon>
        <taxon>Insecta</taxon>
        <taxon>Pterygota</taxon>
        <taxon>Neoptera</taxon>
        <taxon>Endopterygota</taxon>
        <taxon>Diptera</taxon>
        <taxon>Nematocera</taxon>
        <taxon>Culicoidea</taxon>
        <taxon>Culicidae</taxon>
        <taxon>Culicinae</taxon>
        <taxon>Culicini</taxon>
        <taxon>Culex</taxon>
        <taxon>Culex</taxon>
    </lineage>
</organism>
<keyword evidence="1" id="KW-0812">Transmembrane</keyword>
<name>A0A8D8CA52_CULPI</name>
<keyword evidence="1" id="KW-0472">Membrane</keyword>
<feature type="transmembrane region" description="Helical" evidence="1">
    <location>
        <begin position="74"/>
        <end position="97"/>
    </location>
</feature>
<sequence length="104" mass="11168">MCRFKVRVVIGFPSEFKRLDRIGCVAVWLLSSRCGGSSNFAFSSDIVGWKNHASVSTWGKIKNSSASHSAGKNILIETLGAGAVHVTTLLLLVVASFETLTRIG</sequence>
<evidence type="ECO:0000256" key="1">
    <source>
        <dbReference type="SAM" id="Phobius"/>
    </source>
</evidence>
<dbReference type="EMBL" id="HBUE01115163">
    <property type="protein sequence ID" value="CAG6490312.1"/>
    <property type="molecule type" value="Transcribed_RNA"/>
</dbReference>
<protein>
    <submittedName>
        <fullName evidence="2">(northern house mosquito) hypothetical protein</fullName>
    </submittedName>
</protein>
<reference evidence="2" key="1">
    <citation type="submission" date="2021-05" db="EMBL/GenBank/DDBJ databases">
        <authorList>
            <person name="Alioto T."/>
            <person name="Alioto T."/>
            <person name="Gomez Garrido J."/>
        </authorList>
    </citation>
    <scope>NUCLEOTIDE SEQUENCE</scope>
</reference>
<dbReference type="AlphaFoldDB" id="A0A8D8CA52"/>
<keyword evidence="1" id="KW-1133">Transmembrane helix</keyword>
<evidence type="ECO:0000313" key="2">
    <source>
        <dbReference type="EMBL" id="CAG6490313.1"/>
    </source>
</evidence>
<proteinExistence type="predicted"/>
<accession>A0A8D8CA52</accession>
<dbReference type="EMBL" id="HBUE01115165">
    <property type="protein sequence ID" value="CAG6490313.1"/>
    <property type="molecule type" value="Transcribed_RNA"/>
</dbReference>